<dbReference type="Proteomes" id="UP001501410">
    <property type="component" value="Unassembled WGS sequence"/>
</dbReference>
<name>A0ABP8MK85_9BACT</name>
<dbReference type="RefSeq" id="WP_344823499.1">
    <property type="nucleotide sequence ID" value="NZ_BAABEZ010000014.1"/>
</dbReference>
<dbReference type="EMBL" id="BAABEZ010000014">
    <property type="protein sequence ID" value="GAA4452078.1"/>
    <property type="molecule type" value="Genomic_DNA"/>
</dbReference>
<keyword evidence="1" id="KW-0732">Signal</keyword>
<evidence type="ECO:0000313" key="2">
    <source>
        <dbReference type="EMBL" id="GAA4452078.1"/>
    </source>
</evidence>
<protein>
    <recommendedName>
        <fullName evidence="4">Lipoprotein</fullName>
    </recommendedName>
</protein>
<dbReference type="Pfam" id="PF20050">
    <property type="entry name" value="DUF6452"/>
    <property type="match status" value="1"/>
</dbReference>
<gene>
    <name evidence="2" type="ORF">GCM10023092_10480</name>
</gene>
<evidence type="ECO:0000256" key="1">
    <source>
        <dbReference type="SAM" id="SignalP"/>
    </source>
</evidence>
<dbReference type="InterPro" id="IPR045607">
    <property type="entry name" value="DUF6452"/>
</dbReference>
<evidence type="ECO:0008006" key="4">
    <source>
        <dbReference type="Google" id="ProtNLM"/>
    </source>
</evidence>
<evidence type="ECO:0000313" key="3">
    <source>
        <dbReference type="Proteomes" id="UP001501410"/>
    </source>
</evidence>
<keyword evidence="3" id="KW-1185">Reference proteome</keyword>
<feature type="chain" id="PRO_5046534977" description="Lipoprotein" evidence="1">
    <location>
        <begin position="29"/>
        <end position="168"/>
    </location>
</feature>
<sequence length="168" mass="18643">MVNKQAHKPAVTTAGICLFAFLAACNSADNPCLVPTLSTVAVHCSRFDATSNTYADTALQNANFVCLDIDSARYWYYGAKGLSNFSIVLAPLKDTVRWTLQVDSGYSMTDTLFFIYESKLTFYSNACGYAYTYHLKQLPYTRHNLDSVAIINPEITTKANVQNVGIFF</sequence>
<reference evidence="3" key="1">
    <citation type="journal article" date="2019" name="Int. J. Syst. Evol. Microbiol.">
        <title>The Global Catalogue of Microorganisms (GCM) 10K type strain sequencing project: providing services to taxonomists for standard genome sequencing and annotation.</title>
        <authorList>
            <consortium name="The Broad Institute Genomics Platform"/>
            <consortium name="The Broad Institute Genome Sequencing Center for Infectious Disease"/>
            <person name="Wu L."/>
            <person name="Ma J."/>
        </authorList>
    </citation>
    <scope>NUCLEOTIDE SEQUENCE [LARGE SCALE GENOMIC DNA]</scope>
    <source>
        <strain evidence="3">JCM 31921</strain>
    </source>
</reference>
<comment type="caution">
    <text evidence="2">The sequence shown here is derived from an EMBL/GenBank/DDBJ whole genome shotgun (WGS) entry which is preliminary data.</text>
</comment>
<accession>A0ABP8MK85</accession>
<proteinExistence type="predicted"/>
<feature type="signal peptide" evidence="1">
    <location>
        <begin position="1"/>
        <end position="28"/>
    </location>
</feature>
<dbReference type="PROSITE" id="PS51257">
    <property type="entry name" value="PROKAR_LIPOPROTEIN"/>
    <property type="match status" value="1"/>
</dbReference>
<organism evidence="2 3">
    <name type="scientific">Rurimicrobium arvi</name>
    <dbReference type="NCBI Taxonomy" id="2049916"/>
    <lineage>
        <taxon>Bacteria</taxon>
        <taxon>Pseudomonadati</taxon>
        <taxon>Bacteroidota</taxon>
        <taxon>Chitinophagia</taxon>
        <taxon>Chitinophagales</taxon>
        <taxon>Chitinophagaceae</taxon>
        <taxon>Rurimicrobium</taxon>
    </lineage>
</organism>